<proteinExistence type="predicted"/>
<evidence type="ECO:0000313" key="1">
    <source>
        <dbReference type="EMBL" id="DAF60032.1"/>
    </source>
</evidence>
<reference evidence="1" key="1">
    <citation type="journal article" date="2021" name="Proc. Natl. Acad. Sci. U.S.A.">
        <title>A Catalog of Tens of Thousands of Viruses from Human Metagenomes Reveals Hidden Associations with Chronic Diseases.</title>
        <authorList>
            <person name="Tisza M.J."/>
            <person name="Buck C.B."/>
        </authorList>
    </citation>
    <scope>NUCLEOTIDE SEQUENCE</scope>
    <source>
        <strain evidence="1">CtUM413</strain>
    </source>
</reference>
<name>A0A8S5TA70_9CAUD</name>
<accession>A0A8S5TA70</accession>
<protein>
    <submittedName>
        <fullName evidence="1">Uncharacterized protein</fullName>
    </submittedName>
</protein>
<organism evidence="1">
    <name type="scientific">Siphoviridae sp. ctUM413</name>
    <dbReference type="NCBI Taxonomy" id="2827879"/>
    <lineage>
        <taxon>Viruses</taxon>
        <taxon>Duplodnaviria</taxon>
        <taxon>Heunggongvirae</taxon>
        <taxon>Uroviricota</taxon>
        <taxon>Caudoviricetes</taxon>
    </lineage>
</organism>
<dbReference type="EMBL" id="BK032781">
    <property type="protein sequence ID" value="DAF60032.1"/>
    <property type="molecule type" value="Genomic_DNA"/>
</dbReference>
<sequence length="83" mass="9651">MNYKTLKNILLQYLKIDRVKRLLAKGNKGKHKPSGTLMIVLEKNHGVPAVAWENIRAWLSEQEAKERAEREAKQLKKAKKESR</sequence>